<sequence>MKGPSINGGRDRQFHSFLLSGGAITKCPLSACYPTHRSLLAHLFHTFKGSTEQPLAVKCILSSPPPSAPQAFVCPWWCCPKQHSLGKKKEVEIIHELTGPFSLQQNDNKKGKGTLFRIVWDQ</sequence>
<evidence type="ECO:0000313" key="2">
    <source>
        <dbReference type="Proteomes" id="UP001054945"/>
    </source>
</evidence>
<name>A0AAV4W367_CAEEX</name>
<protein>
    <submittedName>
        <fullName evidence="1">Uncharacterized protein</fullName>
    </submittedName>
</protein>
<reference evidence="1 2" key="1">
    <citation type="submission" date="2021-06" db="EMBL/GenBank/DDBJ databases">
        <title>Caerostris extrusa draft genome.</title>
        <authorList>
            <person name="Kono N."/>
            <person name="Arakawa K."/>
        </authorList>
    </citation>
    <scope>NUCLEOTIDE SEQUENCE [LARGE SCALE GENOMIC DNA]</scope>
</reference>
<accession>A0AAV4W367</accession>
<gene>
    <name evidence="1" type="ORF">CEXT_42021</name>
</gene>
<evidence type="ECO:0000313" key="1">
    <source>
        <dbReference type="EMBL" id="GIY77167.1"/>
    </source>
</evidence>
<proteinExistence type="predicted"/>
<comment type="caution">
    <text evidence="1">The sequence shown here is derived from an EMBL/GenBank/DDBJ whole genome shotgun (WGS) entry which is preliminary data.</text>
</comment>
<dbReference type="EMBL" id="BPLR01015584">
    <property type="protein sequence ID" value="GIY77167.1"/>
    <property type="molecule type" value="Genomic_DNA"/>
</dbReference>
<organism evidence="1 2">
    <name type="scientific">Caerostris extrusa</name>
    <name type="common">Bark spider</name>
    <name type="synonym">Caerostris bankana</name>
    <dbReference type="NCBI Taxonomy" id="172846"/>
    <lineage>
        <taxon>Eukaryota</taxon>
        <taxon>Metazoa</taxon>
        <taxon>Ecdysozoa</taxon>
        <taxon>Arthropoda</taxon>
        <taxon>Chelicerata</taxon>
        <taxon>Arachnida</taxon>
        <taxon>Araneae</taxon>
        <taxon>Araneomorphae</taxon>
        <taxon>Entelegynae</taxon>
        <taxon>Araneoidea</taxon>
        <taxon>Araneidae</taxon>
        <taxon>Caerostris</taxon>
    </lineage>
</organism>
<dbReference type="Proteomes" id="UP001054945">
    <property type="component" value="Unassembled WGS sequence"/>
</dbReference>
<dbReference type="AlphaFoldDB" id="A0AAV4W367"/>
<keyword evidence="2" id="KW-1185">Reference proteome</keyword>